<keyword evidence="4" id="KW-0812">Transmembrane</keyword>
<feature type="domain" description="HYR" evidence="7">
    <location>
        <begin position="2695"/>
        <end position="2778"/>
    </location>
</feature>
<feature type="domain" description="EGF-like" evidence="6">
    <location>
        <begin position="4854"/>
        <end position="4900"/>
    </location>
</feature>
<feature type="disulfide bond" evidence="3">
    <location>
        <begin position="4940"/>
        <end position="4949"/>
    </location>
</feature>
<feature type="domain" description="HYR" evidence="7">
    <location>
        <begin position="760"/>
        <end position="843"/>
    </location>
</feature>
<dbReference type="PROSITE" id="PS01186">
    <property type="entry name" value="EGF_2"/>
    <property type="match status" value="6"/>
</dbReference>
<evidence type="ECO:0000256" key="2">
    <source>
        <dbReference type="ARBA" id="ARBA00023157"/>
    </source>
</evidence>
<evidence type="ECO:0000259" key="6">
    <source>
        <dbReference type="PROSITE" id="PS50026"/>
    </source>
</evidence>
<feature type="transmembrane region" description="Helical" evidence="4">
    <location>
        <begin position="5333"/>
        <end position="5357"/>
    </location>
</feature>
<dbReference type="InterPro" id="IPR035914">
    <property type="entry name" value="Sperma_CUB_dom_sf"/>
</dbReference>
<feature type="domain" description="HYR" evidence="7">
    <location>
        <begin position="2611"/>
        <end position="2694"/>
    </location>
</feature>
<feature type="domain" description="HYR" evidence="7">
    <location>
        <begin position="1432"/>
        <end position="1515"/>
    </location>
</feature>
<feature type="domain" description="HYR" evidence="7">
    <location>
        <begin position="4385"/>
        <end position="4466"/>
    </location>
</feature>
<keyword evidence="3" id="KW-0245">EGF-like domain</keyword>
<feature type="domain" description="HYR" evidence="7">
    <location>
        <begin position="1769"/>
        <end position="1852"/>
    </location>
</feature>
<dbReference type="CDD" id="cd00054">
    <property type="entry name" value="EGF_CA"/>
    <property type="match status" value="10"/>
</dbReference>
<feature type="disulfide bond" evidence="3">
    <location>
        <begin position="4750"/>
        <end position="4759"/>
    </location>
</feature>
<feature type="domain" description="EGF-like" evidence="6">
    <location>
        <begin position="4559"/>
        <end position="4596"/>
    </location>
</feature>
<dbReference type="SMART" id="SM00042">
    <property type="entry name" value="CUB"/>
    <property type="match status" value="1"/>
</dbReference>
<feature type="disulfide bond" evidence="3">
    <location>
        <begin position="4667"/>
        <end position="4676"/>
    </location>
</feature>
<dbReference type="PROSITE" id="PS50026">
    <property type="entry name" value="EGF_3"/>
    <property type="match status" value="12"/>
</dbReference>
<feature type="domain" description="HYR" evidence="7">
    <location>
        <begin position="1853"/>
        <end position="1935"/>
    </location>
</feature>
<evidence type="ECO:0000256" key="3">
    <source>
        <dbReference type="PROSITE-ProRule" id="PRU00076"/>
    </source>
</evidence>
<evidence type="ECO:0000259" key="7">
    <source>
        <dbReference type="PROSITE" id="PS50825"/>
    </source>
</evidence>
<sequence length="5375" mass="569040">MRSVRSLRQRPSDCELLHEAQSHFSFLGYIRIFTKDQKMERLKTFLILFIGIFGVCNAQLGRLCDDMVSQNCPFDPSNPGQRVPCYARPLAENAPSDEPNFVCDCTSLQRIDFDCSGFPLGNRDFITCYGIDCRSGFFESENYPNLYPDRWFATYLLYIPGASRIDFRFTGPGFGIESFKDELWVGTGLLYSFADIERANSSNLVEDDFELRFFDNRTLMGNMYPAAFSLSTDTVMLYFATDRNIRWAGFRLEWTAVVDDNPPTIIQCPMDITIQVQVGQQNSAQASWTPPTANDISLPVNTFSTHLPGDTFLVGQTEVIYTFRDRFENEANCSFFVNVVGIDTEPPVIDVCPNDIVRLIELGDPDPVIIWRVPMATDLGGDVTVFESHSSGSTFSPGMTMVNYVFTDAASNSAFCTFLVTINTEDTTPPDIMDCPGTISEIIELGTAGTVITWLEPTSSDISGTDTLISRSHLPGSEFSEENTFVEYIFGDASGNQAICRFLVQIRTVDTTPPAIIGCPSAITDTIQLGTAGTFIDWTAPTSFDVSNAVTVDESHNPGAFFIGGTTTVTYLFTDQTGNSALCSFCIELIIIDTEPPVISGCPQDQNLVVELGTTSRQAFWIVPTATDLSGSVELTTESHQSGDSFFLGMTTVMYAFSDPTGNTDVCTFVITVSTEDTVAPTIENCPGMIVETIELGLSGTIILWTEPTASDISGVAMQIERSHQPGQTFPIGVTSVTYRFSDNSDNVAVCSFLILIQTEDTTPPTISGCPNTIVEIVELGLPDVLVSYTEPTATDLSPPVILISNSHSPNTRFAVGTTTVTYIFQDNAQNQATCTFEVTVVEDDSTPPLVQCPMEISMTIQLGQSGVAVTYEQEAVFDASGTATLLSRSHASGDFFFVGTTIVVIEYIDASSNVGECMFNVIITTVDTEPPVISDCPDDQTVFIELGTPVGQAFWIPPTATDISGVANLVAQSHSPGNEFPIGSTTVTYLFGDESGNTALCVFVITIETVDTTPPVIMNCPEVDPVVVELGMQVGFAFWAEPMATDNSGIVSLQSRTNGPGESFPVGKTTVVYIFIDPAGLTSVCEFVICVNTEDTIPPEIMNCPVTIQETIELGLPGTIISWTEPTASDASGIAMVATRSHPPNSFFMVGNTEVTYTFVDGSGLTAVCSFMVVIVTEDTTPPTVLDCPLNLSPIIELGSSGDTVVWVEPTATDLSNTATLLSRSQAPGDFFPSGVKTTVTYVFLDQSGNTETCSFCIEFQFEDTVPPVISNCPVDQTVTVELGSATGRAFWMEPTATDISGEVSIVLLSNSPGDDFPIGPTTVTYIFSDESDNTATCTFIITVVTEDTTPPDISGCPVGQTVLIELGLMEGIAFWVLPTATDLSGVVTLETQTHNPGDSFMIGMTTVLYIFEDASGNAATCSFVVTVMTEDTTMPEITNCPTVIDELVECGLPGRNVEWTEPTASDLSGVAMLTTRSHAPNSFFMVGTTTVTYTFQDSSNNAAVCSFMVVVIEVDTTPPTIFDIPDPVIEIVELGTPGCLATWTAPTATDSCDDVMLASQTHMPGAFFPADSETTVCYTFIDENGNSEMGCFCVTCTSLDRTPPSIMNCPEDFELTIELGDAGSVAIWQEPTASDISGTAMLQSRSNIPNSFFQVGMTTVTYTFVDASRNVATCTFVITVTPEDTVPPTISNCPDDIVVTVELGQMGTTVSWEEPTATDISGFAMLSSRSRPPNDFFSLGPNQVTYVFIDASNNAATCTFTVTVNTIDTTPPDIMNCPQNQFETVELGVTSVIVVWVPPTATDISGTEELLSVSHTPGTSFSVGATVVTYEFTDSSGNIETCTFNVIVTTQDTTPPTIMGCPQGAGEVVELGTPGSLVSWVEPTASDLSPPVEVTVTMMPNTFFLVGTTEVVYTFRDNANNEATCTFNVVVTTIDTTPPTISGCPTVVLFEVELGMPGSFATWTEPTATDLSGSVVLVSATSTPGSFFPVGDTNVIYTFGDDSGNTEQCLFIVRVTTTDTTPPTIEGCPADIVEMIELGDPDPVVIWIEPTASDLSPTRILSQSSQPGMTFPIGQSTVTYIFTDTSDNTAICSFTITVVTIDTTPPVINNCPTNPSVTIELGNSEGFVSWIEPTATDLSGVANLDTRTQPPGSSFPVGQTTVMYVFVDNSGNAAVCQFVVIVNTEDTTAPTILNCPDPISMEIELGLPGTMVSWDEPMATDISGTQMLAMRSHEPGDFFPVGMTVVTYTFTDAAGNRAMCSFIIIIIQIDTLPPAITGCPGIDAPEITATIELGTSRAVVEFPLPSATDISQDVMVFSNCASGDSYPVGVTDCIFTFTDSSGNSAPCAFTIEVLTEDTTPPTVIQCPTSDVTAIVELGTGSTVVTYPEPLATDNSQSTMLLQSQTCTSGESYNVGTTMCVYLFVDPTGNSSPCTFNVVVSTVDTTPPTISNCPTEASTTVELGILEGSVIWVEPTATDLSGTAVPSSTHQPGQLFPLGVTVVTYTFTDSSQNQDTCTFSVTVSTVDTTPPNIIDCPFPIVETIELGLPGAIVSWQEPSATDISGTVNLISRSNGPTDLFLVGATTVTYLFSDPTGNSAECIFCVTINTEDTTPPTIANCPPDQAVTVELGLLSGTATWIVPTASDESGVAQIISQSNSPGDSFPLGSSMVTYTFTDASGNTAMCSFTVTVETEDTTPPVCTNLPEEISECVELGLAGANVELPQPTCVDISNTGMVSSSSHVSGAFFIVGETAVTYICSDESGNNAQCRLTVNVVTKDTTPPDIMGCPVDQTVTIELGLPSGPAFWVIPTATDISGEVSLITQTNMPGDSFTIGMTTVLYIFEDSSGNTETCSFVVTVITEDTTPPTIMDCPDRIQNVIELGLPGLIVSWTEPSASDISGVAMVSMRSHAPNTLFDVGVTTVTYTFTDNSNNVAVCTFMVIITTEDTTPPTCVNVPDDIREEVELGQFGTVLSWTPPTCDDISGTGQITATTHTPPSFFMVGMATVIYTCTDDSGNSNQCPFNVEVISVDTLPPAITGCPGIDAPPIVLTIELGTPTAVVDFSEPSASDLSGDVVVSSDCQSGDNYPVGVTNCVFIFSDSSGNSAQCPFTIEVLTEDTTPPTILNCPPPGSVTAVVELGITSAIVTYQEPIATDNSQSQMLLQSQTCTSGNSYNVGVTMCLYLFVDPSGNTSPCSFSVTVTTIDTTPPTVANCPQEASAVVELGLSQGAVFYTVPSATDLSGDVTVASTSDPGQLLPLGSTVITYTFTDSSGNEAFCIFEATVVTVDTTPPSINACPADIVVVIELGLPGTVVSWIEPTASDISGTASIVTRSNTPNELFLVGPTTVTYLFSDSSGNTAECRFCVTVDTEDTQPPIISNCPNDVTVIVELGLATSGIATWTPPTATDVSGFAQITSESNRPGDSFPLGPTTVTYIFTDLSGNSATCSFIVTVDTEDTTPPTVIGCPTEPVTVTVELGTPSAIVTYQEPFATDNSQSQMLLQSQTCTSGTSYDVGETMCLYLFVDPSGNSSPCTFTVVVQTVDTTPPTISNCPTEASTVVELGITRGFVIWIEPTATDLSGSVTTSSNRQPGEIFNLGDTVITYTFTDASGNENTCVFVATVNTEDTTPPTITGCPADVVEVIELGLPGAVINWIEPSASDISGTVNLIERSHAPTDILLVGQTIVTYVFSDPSGNMETCSFTVTIVTEDTTPPTISNWPSDQTIVVELGVTSGVAVWTPPTATDLSGVAQIVSQTHTPGDSFPLGSTTVTYTYADASGNTDTCFFTVTVIAVDTTPPMCANLPQEVSECIELGMPGTNVELPEPTCVDISNTGMVSARSHQSGAFFLVGDTTVTYTCSDESGNSEDCTLTVRVVTKDTTPPDITGCPQDQVVTIELGLPSGIAVWVEPSASDLSGVASLITRTNAPGDDFMVGMTTVVYIFQDSSNNDATCSFVVTVVTEDTTPPTIMDCPATIPNVVELGTSGLIVPWTEPTASDISGVAMLSTRTHPPNSFFPVGVTTVTYTFTDSSDNPAVCTFMIIITTEDTTPPTCVNVPDDIREEVELGQFGTVLSWTPPTCDDISGTGQITATTHTPPSFFMVGTATVIYTCTDDSGNSNQCTFNVEVVSIDTTPPAITGCPSDDAPDVSSVVELGITSSMITYVEPSATDLSDSVIVSSNCVSGQPFPVGETMCTYTFVDNSGNSIQCAFTVTVTTIDTTPPDITGCPTGVSVEIELGEPGGVAFWVEPTASDICGEAPLTSRSHGPGNTFDVGVTMVTYIFTDCSSNNNVCTFPVTVTTIDTTPPTITGCPSNIEETFELGNTITGIFWIEPTASDISGVAQLTSRSQAPGSVFQEGVTVVTYMFTDLSGNVETCTFTVTIIIEDTTPPVITCPPDVEVIVSLFAGSGTATFLDATATDASNSVVVSCDALSGASYPTGTTVVTCTAIDNSANSAQCTFNIDIVEGKNTFTFFTILDDIDPVVTCPVGPTVTVIDGQEGVCVDFANPTATDNSGTTNIVSISPESGSYFLVGVTTVTAVVSDPSGNTASCSFAVTVIEANPCDPNPCQNGAFCVIDSLTAFTCVCPDCFQGTFCEIDIDACDGNLCQNGAACVEVDGSCTLYTCECPPCFSGEFCENFQDACLNNDCQNGGSCVQDQSCVSYTCRCPACFEGALCQTAINPCEFNTCANGAQCIPDTLEDCAGFACICTGCFTGFQCNIEIDPCSPSPCQNGAQCFRDAINCYQYTCECQGCFHGPNCEAAIPDPCIFNPCENGGLCTRLTTTCNAYRCSCPNGFGGFNCQDSLVINRDPCNSFPCESGGTCLETSTGGYVCMCRDGYAGINCDQFTGSLPVLQFACSSNPCTNGGTCRNSYNSASDNVNYEPQYTCICPSGFSGSNCQIPTVVNPQLNVCSGGRCQNGGECFNTYESFTQAVLYSCSCPVGFIGQDCDISADNPCDSSPCQNGAFCAPFNTYFMCSCIDGFTGTFCQLPPDSGRPFVLNCPTEEITITTQGNTATASWTEPVAIINGQQVAATFQSHIPGQSFIVGTTPVTYVFSTLNSQFAECLFFVTVKSSTDRCSPQPCLNGGRCLQTGGQLCDCTGTGFRGMFCELMISNGCQPNPCENGGTCSPTPSGFNCLCVAGFGDLTCAVEITPLPSISNGLILSQNYPSPYPDGLQEELIIQSPNENFILRITLFILNLRPGDVLSYGSGTVIGENVLQTFDGNQNAQQGLQSFADGNSVWITFTSNNDGQSGNGYVLRIEEVSSRGKRDVEFDQFFQHEGEECPCQNGGSCLNVEGLGKYCLCPEEFQGVFCEVPKETTSTQEIISYQQLPIIAMVIVLVMIACILAILTCMVARQFSSLPRQNDRQKLIAG</sequence>
<feature type="domain" description="HYR" evidence="7">
    <location>
        <begin position="4130"/>
        <end position="4216"/>
    </location>
</feature>
<feature type="domain" description="HYR" evidence="7">
    <location>
        <begin position="2444"/>
        <end position="2526"/>
    </location>
</feature>
<dbReference type="Proteomes" id="UP001152320">
    <property type="component" value="Chromosome 5"/>
</dbReference>
<dbReference type="InterPro" id="IPR003410">
    <property type="entry name" value="HYR_dom"/>
</dbReference>
<feature type="domain" description="HYR" evidence="7">
    <location>
        <begin position="3205"/>
        <end position="3287"/>
    </location>
</feature>
<dbReference type="Gene3D" id="2.10.25.10">
    <property type="entry name" value="Laminin"/>
    <property type="match status" value="12"/>
</dbReference>
<dbReference type="SMART" id="SM00181">
    <property type="entry name" value="EGF"/>
    <property type="match status" value="13"/>
</dbReference>
<feature type="domain" description="HYR" evidence="7">
    <location>
        <begin position="3794"/>
        <end position="3877"/>
    </location>
</feature>
<feature type="domain" description="HYR" evidence="7">
    <location>
        <begin position="3543"/>
        <end position="3625"/>
    </location>
</feature>
<keyword evidence="4" id="KW-0472">Membrane</keyword>
<feature type="domain" description="HYR" evidence="7">
    <location>
        <begin position="3457"/>
        <end position="3542"/>
    </location>
</feature>
<feature type="disulfide bond" evidence="3">
    <location>
        <begin position="4890"/>
        <end position="4899"/>
    </location>
</feature>
<feature type="domain" description="HYR" evidence="7">
    <location>
        <begin position="342"/>
        <end position="424"/>
    </location>
</feature>
<evidence type="ECO:0000259" key="5">
    <source>
        <dbReference type="PROSITE" id="PS01180"/>
    </source>
</evidence>
<feature type="domain" description="HYR" evidence="7">
    <location>
        <begin position="2947"/>
        <end position="3030"/>
    </location>
</feature>
<feature type="domain" description="HYR" evidence="7">
    <location>
        <begin position="1179"/>
        <end position="1263"/>
    </location>
</feature>
<feature type="domain" description="EGF-like" evidence="6">
    <location>
        <begin position="4953"/>
        <end position="4989"/>
    </location>
</feature>
<dbReference type="InterPro" id="IPR000742">
    <property type="entry name" value="EGF"/>
</dbReference>
<feature type="domain" description="HYR" evidence="7">
    <location>
        <begin position="2863"/>
        <end position="2946"/>
    </location>
</feature>
<keyword evidence="4" id="KW-1133">Transmembrane helix</keyword>
<feature type="domain" description="HYR" evidence="7">
    <location>
        <begin position="3878"/>
        <end position="3961"/>
    </location>
</feature>
<organism evidence="8 9">
    <name type="scientific">Holothuria leucospilota</name>
    <name type="common">Black long sea cucumber</name>
    <name type="synonym">Mertensiothuria leucospilota</name>
    <dbReference type="NCBI Taxonomy" id="206669"/>
    <lineage>
        <taxon>Eukaryota</taxon>
        <taxon>Metazoa</taxon>
        <taxon>Echinodermata</taxon>
        <taxon>Eleutherozoa</taxon>
        <taxon>Echinozoa</taxon>
        <taxon>Holothuroidea</taxon>
        <taxon>Aspidochirotacea</taxon>
        <taxon>Aspidochirotida</taxon>
        <taxon>Holothuriidae</taxon>
        <taxon>Holothuria</taxon>
    </lineage>
</organism>
<evidence type="ECO:0000313" key="9">
    <source>
        <dbReference type="Proteomes" id="UP001152320"/>
    </source>
</evidence>
<feature type="domain" description="HYR" evidence="7">
    <location>
        <begin position="1685"/>
        <end position="1768"/>
    </location>
</feature>
<dbReference type="Gene3D" id="2.60.120.290">
    <property type="entry name" value="Spermadhesin, CUB domain"/>
    <property type="match status" value="2"/>
</dbReference>
<feature type="domain" description="HYR" evidence="7">
    <location>
        <begin position="3031"/>
        <end position="3117"/>
    </location>
</feature>
<dbReference type="PROSITE" id="PS01180">
    <property type="entry name" value="CUB"/>
    <property type="match status" value="1"/>
</dbReference>
<dbReference type="PROSITE" id="PS00022">
    <property type="entry name" value="EGF_1"/>
    <property type="match status" value="11"/>
</dbReference>
<feature type="domain" description="HYR" evidence="7">
    <location>
        <begin position="258"/>
        <end position="341"/>
    </location>
</feature>
<feature type="domain" description="HYR" evidence="7">
    <location>
        <begin position="2527"/>
        <end position="2610"/>
    </location>
</feature>
<feature type="domain" description="EGF-like" evidence="6">
    <location>
        <begin position="4598"/>
        <end position="4637"/>
    </location>
</feature>
<feature type="domain" description="HYR" evidence="7">
    <location>
        <begin position="3626"/>
        <end position="3709"/>
    </location>
</feature>
<feature type="domain" description="HYR" evidence="7">
    <location>
        <begin position="1936"/>
        <end position="2019"/>
    </location>
</feature>
<proteinExistence type="predicted"/>
<feature type="domain" description="HYR" evidence="7">
    <location>
        <begin position="1264"/>
        <end position="1347"/>
    </location>
</feature>
<feature type="domain" description="HYR" evidence="7">
    <location>
        <begin position="844"/>
        <end position="926"/>
    </location>
</feature>
<dbReference type="Pfam" id="PF02494">
    <property type="entry name" value="HYR"/>
    <property type="match status" value="52"/>
</dbReference>
<protein>
    <submittedName>
        <fullName evidence="8">Hyalin</fullName>
    </submittedName>
</protein>
<evidence type="ECO:0000256" key="1">
    <source>
        <dbReference type="ARBA" id="ARBA00022737"/>
    </source>
</evidence>
<keyword evidence="2 3" id="KW-1015">Disulfide bond</keyword>
<feature type="domain" description="HYR" evidence="7">
    <location>
        <begin position="1095"/>
        <end position="1178"/>
    </location>
</feature>
<feature type="domain" description="HYR" evidence="7">
    <location>
        <begin position="4301"/>
        <end position="4384"/>
    </location>
</feature>
<feature type="disulfide bond" evidence="3">
    <location>
        <begin position="4648"/>
        <end position="4665"/>
    </location>
</feature>
<dbReference type="OrthoDB" id="10043087at2759"/>
<feature type="domain" description="EGF-like" evidence="6">
    <location>
        <begin position="4808"/>
        <end position="4845"/>
    </location>
</feature>
<comment type="caution">
    <text evidence="3">Lacks conserved residue(s) required for the propagation of feature annotation.</text>
</comment>
<name>A0A9Q1CAW8_HOLLE</name>
<dbReference type="SUPFAM" id="SSF57196">
    <property type="entry name" value="EGF/Laminin"/>
    <property type="match status" value="9"/>
</dbReference>
<feature type="domain" description="HYR" evidence="7">
    <location>
        <begin position="1601"/>
        <end position="1684"/>
    </location>
</feature>
<feature type="disulfide bond" evidence="3">
    <location>
        <begin position="4792"/>
        <end position="4801"/>
    </location>
</feature>
<feature type="domain" description="HYR" evidence="7">
    <location>
        <begin position="4477"/>
        <end position="4559"/>
    </location>
</feature>
<dbReference type="SMART" id="SM00179">
    <property type="entry name" value="EGF_CA"/>
    <property type="match status" value="9"/>
</dbReference>
<feature type="disulfide bond" evidence="3">
    <location>
        <begin position="4586"/>
        <end position="4595"/>
    </location>
</feature>
<keyword evidence="9" id="KW-1185">Reference proteome</keyword>
<feature type="domain" description="HYR" evidence="7">
    <location>
        <begin position="1516"/>
        <end position="1600"/>
    </location>
</feature>
<evidence type="ECO:0000313" key="8">
    <source>
        <dbReference type="EMBL" id="KAJ8041572.1"/>
    </source>
</evidence>
<dbReference type="EMBL" id="JAIZAY010000005">
    <property type="protein sequence ID" value="KAJ8041572.1"/>
    <property type="molecule type" value="Genomic_DNA"/>
</dbReference>
<feature type="domain" description="HYR" evidence="7">
    <location>
        <begin position="4046"/>
        <end position="4129"/>
    </location>
</feature>
<feature type="domain" description="HYR" evidence="7">
    <location>
        <begin position="3962"/>
        <end position="4045"/>
    </location>
</feature>
<feature type="domain" description="HYR" evidence="7">
    <location>
        <begin position="676"/>
        <end position="759"/>
    </location>
</feature>
<dbReference type="GO" id="GO:0005509">
    <property type="term" value="F:calcium ion binding"/>
    <property type="evidence" value="ECO:0007669"/>
    <property type="project" value="InterPro"/>
</dbReference>
<feature type="domain" description="HYR" evidence="7">
    <location>
        <begin position="3372"/>
        <end position="3456"/>
    </location>
</feature>
<feature type="domain" description="EGF-like" evidence="6">
    <location>
        <begin position="5114"/>
        <end position="5150"/>
    </location>
</feature>
<feature type="domain" description="EGF-like" evidence="6">
    <location>
        <begin position="4763"/>
        <end position="4802"/>
    </location>
</feature>
<feature type="disulfide bond" evidence="3">
    <location>
        <begin position="4627"/>
        <end position="4636"/>
    </location>
</feature>
<feature type="domain" description="HYR" evidence="7">
    <location>
        <begin position="2103"/>
        <end position="2186"/>
    </location>
</feature>
<accession>A0A9Q1CAW8</accession>
<dbReference type="InterPro" id="IPR000859">
    <property type="entry name" value="CUB_dom"/>
</dbReference>
<feature type="domain" description="HYR" evidence="7">
    <location>
        <begin position="2271"/>
        <end position="2357"/>
    </location>
</feature>
<feature type="disulfide bond" evidence="3">
    <location>
        <begin position="4979"/>
        <end position="4988"/>
    </location>
</feature>
<feature type="domain" description="EGF-like" evidence="6">
    <location>
        <begin position="5282"/>
        <end position="5316"/>
    </location>
</feature>
<feature type="domain" description="HYR" evidence="7">
    <location>
        <begin position="509"/>
        <end position="591"/>
    </location>
</feature>
<dbReference type="Pfam" id="PF00008">
    <property type="entry name" value="EGF"/>
    <property type="match status" value="3"/>
</dbReference>
<feature type="domain" description="CUB" evidence="5">
    <location>
        <begin position="115"/>
        <end position="257"/>
    </location>
</feature>
<feature type="domain" description="HYR" evidence="7">
    <location>
        <begin position="927"/>
        <end position="1010"/>
    </location>
</feature>
<feature type="domain" description="HYR" evidence="7">
    <location>
        <begin position="3710"/>
        <end position="3793"/>
    </location>
</feature>
<feature type="domain" description="EGF-like" evidence="6">
    <location>
        <begin position="4639"/>
        <end position="4677"/>
    </location>
</feature>
<dbReference type="PANTHER" id="PTHR24273:SF32">
    <property type="entry name" value="HYALIN"/>
    <property type="match status" value="1"/>
</dbReference>
<gene>
    <name evidence="8" type="ORF">HOLleu_12430</name>
</gene>
<feature type="domain" description="HYR" evidence="7">
    <location>
        <begin position="3118"/>
        <end position="3204"/>
    </location>
</feature>
<dbReference type="PROSITE" id="PS50825">
    <property type="entry name" value="HYR"/>
    <property type="match status" value="52"/>
</dbReference>
<comment type="caution">
    <text evidence="8">The sequence shown here is derived from an EMBL/GenBank/DDBJ whole genome shotgun (WGS) entry which is preliminary data.</text>
</comment>
<reference evidence="8" key="1">
    <citation type="submission" date="2021-10" db="EMBL/GenBank/DDBJ databases">
        <title>Tropical sea cucumber genome reveals ecological adaptation and Cuvierian tubules defense mechanism.</title>
        <authorList>
            <person name="Chen T."/>
        </authorList>
    </citation>
    <scope>NUCLEOTIDE SEQUENCE</scope>
    <source>
        <strain evidence="8">Nanhai2018</strain>
        <tissue evidence="8">Muscle</tissue>
    </source>
</reference>
<dbReference type="InterPro" id="IPR001881">
    <property type="entry name" value="EGF-like_Ca-bd_dom"/>
</dbReference>
<feature type="domain" description="HYR" evidence="7">
    <location>
        <begin position="2187"/>
        <end position="2270"/>
    </location>
</feature>
<feature type="domain" description="HYR" evidence="7">
    <location>
        <begin position="1348"/>
        <end position="1431"/>
    </location>
</feature>
<dbReference type="SUPFAM" id="SSF49854">
    <property type="entry name" value="Spermadhesin, CUB domain"/>
    <property type="match status" value="2"/>
</dbReference>
<feature type="disulfide bond" evidence="3">
    <location>
        <begin position="5140"/>
        <end position="5149"/>
    </location>
</feature>
<keyword evidence="1" id="KW-0677">Repeat</keyword>
<feature type="domain" description="HYR" evidence="7">
    <location>
        <begin position="592"/>
        <end position="675"/>
    </location>
</feature>
<feature type="domain" description="HYR" evidence="7">
    <location>
        <begin position="4992"/>
        <end position="5074"/>
    </location>
</feature>
<feature type="domain" description="EGF-like" evidence="6">
    <location>
        <begin position="5075"/>
        <end position="5111"/>
    </location>
</feature>
<feature type="domain" description="HYR" evidence="7">
    <location>
        <begin position="1011"/>
        <end position="1094"/>
    </location>
</feature>
<feature type="domain" description="HYR" evidence="7">
    <location>
        <begin position="2020"/>
        <end position="2102"/>
    </location>
</feature>
<dbReference type="PANTHER" id="PTHR24273">
    <property type="entry name" value="FI04643P-RELATED"/>
    <property type="match status" value="1"/>
</dbReference>
<feature type="domain" description="EGF-like" evidence="6">
    <location>
        <begin position="4908"/>
        <end position="4950"/>
    </location>
</feature>
<feature type="domain" description="HYR" evidence="7">
    <location>
        <begin position="3288"/>
        <end position="3371"/>
    </location>
</feature>
<evidence type="ECO:0000256" key="4">
    <source>
        <dbReference type="SAM" id="Phobius"/>
    </source>
</evidence>
<feature type="domain" description="HYR" evidence="7">
    <location>
        <begin position="2358"/>
        <end position="2443"/>
    </location>
</feature>
<feature type="disulfide bond" evidence="3">
    <location>
        <begin position="4835"/>
        <end position="4844"/>
    </location>
</feature>
<feature type="domain" description="HYR" evidence="7">
    <location>
        <begin position="2779"/>
        <end position="2862"/>
    </location>
</feature>
<feature type="domain" description="EGF-like" evidence="6">
    <location>
        <begin position="4721"/>
        <end position="4760"/>
    </location>
</feature>
<feature type="domain" description="HYR" evidence="7">
    <location>
        <begin position="4217"/>
        <end position="4300"/>
    </location>
</feature>
<feature type="transmembrane region" description="Helical" evidence="4">
    <location>
        <begin position="45"/>
        <end position="63"/>
    </location>
</feature>
<feature type="disulfide bond" evidence="3">
    <location>
        <begin position="5306"/>
        <end position="5315"/>
    </location>
</feature>
<feature type="domain" description="HYR" evidence="7">
    <location>
        <begin position="425"/>
        <end position="508"/>
    </location>
</feature>